<proteinExistence type="predicted"/>
<feature type="compositionally biased region" description="Basic residues" evidence="1">
    <location>
        <begin position="62"/>
        <end position="104"/>
    </location>
</feature>
<reference evidence="2" key="1">
    <citation type="journal article" date="2020" name="Nature">
        <title>Giant virus diversity and host interactions through global metagenomics.</title>
        <authorList>
            <person name="Schulz F."/>
            <person name="Roux S."/>
            <person name="Paez-Espino D."/>
            <person name="Jungbluth S."/>
            <person name="Walsh D.A."/>
            <person name="Denef V.J."/>
            <person name="McMahon K.D."/>
            <person name="Konstantinidis K.T."/>
            <person name="Eloe-Fadrosh E.A."/>
            <person name="Kyrpides N.C."/>
            <person name="Woyke T."/>
        </authorList>
    </citation>
    <scope>NUCLEOTIDE SEQUENCE</scope>
    <source>
        <strain evidence="2">GVMAG-M-3300018416-45</strain>
    </source>
</reference>
<evidence type="ECO:0000313" key="2">
    <source>
        <dbReference type="EMBL" id="QHS94511.1"/>
    </source>
</evidence>
<dbReference type="EMBL" id="MN739225">
    <property type="protein sequence ID" value="QHS94511.1"/>
    <property type="molecule type" value="Genomic_DNA"/>
</dbReference>
<organism evidence="2">
    <name type="scientific">viral metagenome</name>
    <dbReference type="NCBI Taxonomy" id="1070528"/>
    <lineage>
        <taxon>unclassified sequences</taxon>
        <taxon>metagenomes</taxon>
        <taxon>organismal metagenomes</taxon>
    </lineage>
</organism>
<name>A0A6C0BRS3_9ZZZZ</name>
<dbReference type="AlphaFoldDB" id="A0A6C0BRS3"/>
<protein>
    <submittedName>
        <fullName evidence="2">Uncharacterized protein</fullName>
    </submittedName>
</protein>
<sequence length="104" mass="11180">MSGPYGLVGSSIADQMMPAVPGDIGAVSGALDSVPMTGGNPFFRASERLSGMGASLTGHHVMTGKRGRRSSSRRVKRGSKKGRRSKGRRSKGRRPKVRKSKRRR</sequence>
<feature type="region of interest" description="Disordered" evidence="1">
    <location>
        <begin position="55"/>
        <end position="104"/>
    </location>
</feature>
<evidence type="ECO:0000256" key="1">
    <source>
        <dbReference type="SAM" id="MobiDB-lite"/>
    </source>
</evidence>
<accession>A0A6C0BRS3</accession>